<accession>A0ABP6QHB5</accession>
<feature type="domain" description="Acyl-CoA thioesterase-like C-terminal" evidence="2">
    <location>
        <begin position="131"/>
        <end position="261"/>
    </location>
</feature>
<dbReference type="Proteomes" id="UP001501237">
    <property type="component" value="Unassembled WGS sequence"/>
</dbReference>
<proteinExistence type="predicted"/>
<protein>
    <submittedName>
        <fullName evidence="3">Thioesterase family protein</fullName>
    </submittedName>
</protein>
<dbReference type="EMBL" id="BAAAUV010000015">
    <property type="protein sequence ID" value="GAA3226263.1"/>
    <property type="molecule type" value="Genomic_DNA"/>
</dbReference>
<name>A0ABP6QHB5_9ACTN</name>
<feature type="domain" description="Acyl-CoA thioesterase-like N-terminal HotDog" evidence="1">
    <location>
        <begin position="23"/>
        <end position="106"/>
    </location>
</feature>
<sequence>MISEFERATASTLVDGVATAEIADSWGTGGPAPNGGYLLALVTRALGRVSAHPHPMTVTAHYLRPAAPGPATITTEVIRSGRTLTSAQASLFQDGKERIRVLAGFGDLESLPDDVRTSAEPPVLPQVEDCFEAPDSFKRLVTLLGHADLRVDPATAGWAAGAPSGRGEMRSWFRLADGQEPDPCTLLFAVDALPPVAFEMGVQGWVPTLELTVHVRALPAPGWLRVVASTRNLAGGHLEEDVEIWDSKDRLVAQSRQLARVVGP</sequence>
<dbReference type="InterPro" id="IPR049449">
    <property type="entry name" value="TesB_ACOT8-like_N"/>
</dbReference>
<evidence type="ECO:0000313" key="4">
    <source>
        <dbReference type="Proteomes" id="UP001501237"/>
    </source>
</evidence>
<dbReference type="Pfam" id="PF13622">
    <property type="entry name" value="4HBT_3"/>
    <property type="match status" value="1"/>
</dbReference>
<comment type="caution">
    <text evidence="3">The sequence shown here is derived from an EMBL/GenBank/DDBJ whole genome shotgun (WGS) entry which is preliminary data.</text>
</comment>
<dbReference type="InterPro" id="IPR049450">
    <property type="entry name" value="ACOT8-like_C"/>
</dbReference>
<dbReference type="RefSeq" id="WP_344833666.1">
    <property type="nucleotide sequence ID" value="NZ_BAAAUV010000015.1"/>
</dbReference>
<dbReference type="PANTHER" id="PTHR38110">
    <property type="entry name" value="CHROMOSOME 23, WHOLE GENOME SHOTGUN SEQUENCE"/>
    <property type="match status" value="1"/>
</dbReference>
<reference evidence="4" key="1">
    <citation type="journal article" date="2019" name="Int. J. Syst. Evol. Microbiol.">
        <title>The Global Catalogue of Microorganisms (GCM) 10K type strain sequencing project: providing services to taxonomists for standard genome sequencing and annotation.</title>
        <authorList>
            <consortium name="The Broad Institute Genomics Platform"/>
            <consortium name="The Broad Institute Genome Sequencing Center for Infectious Disease"/>
            <person name="Wu L."/>
            <person name="Ma J."/>
        </authorList>
    </citation>
    <scope>NUCLEOTIDE SEQUENCE [LARGE SCALE GENOMIC DNA]</scope>
    <source>
        <strain evidence="4">JCM 9377</strain>
    </source>
</reference>
<dbReference type="Pfam" id="PF20789">
    <property type="entry name" value="4HBT_3C"/>
    <property type="match status" value="1"/>
</dbReference>
<organism evidence="3 4">
    <name type="scientific">Actinocorallia longicatena</name>
    <dbReference type="NCBI Taxonomy" id="111803"/>
    <lineage>
        <taxon>Bacteria</taxon>
        <taxon>Bacillati</taxon>
        <taxon>Actinomycetota</taxon>
        <taxon>Actinomycetes</taxon>
        <taxon>Streptosporangiales</taxon>
        <taxon>Thermomonosporaceae</taxon>
        <taxon>Actinocorallia</taxon>
    </lineage>
</organism>
<evidence type="ECO:0000259" key="2">
    <source>
        <dbReference type="Pfam" id="PF20789"/>
    </source>
</evidence>
<dbReference type="InterPro" id="IPR042171">
    <property type="entry name" value="Acyl-CoA_hotdog"/>
</dbReference>
<dbReference type="Gene3D" id="2.40.160.210">
    <property type="entry name" value="Acyl-CoA thioesterase, double hotdog domain"/>
    <property type="match status" value="1"/>
</dbReference>
<keyword evidence="4" id="KW-1185">Reference proteome</keyword>
<dbReference type="PANTHER" id="PTHR38110:SF1">
    <property type="entry name" value="THIOESTERASE DOMAIN-CONTAINING PROTEIN"/>
    <property type="match status" value="1"/>
</dbReference>
<evidence type="ECO:0000313" key="3">
    <source>
        <dbReference type="EMBL" id="GAA3226263.1"/>
    </source>
</evidence>
<gene>
    <name evidence="3" type="ORF">GCM10010468_54480</name>
</gene>
<dbReference type="InterPro" id="IPR029069">
    <property type="entry name" value="HotDog_dom_sf"/>
</dbReference>
<evidence type="ECO:0000259" key="1">
    <source>
        <dbReference type="Pfam" id="PF13622"/>
    </source>
</evidence>
<dbReference type="SUPFAM" id="SSF54637">
    <property type="entry name" value="Thioesterase/thiol ester dehydrase-isomerase"/>
    <property type="match status" value="2"/>
</dbReference>
<dbReference type="InterPro" id="IPR052389">
    <property type="entry name" value="Sec_Metab_Biosynth-Assoc"/>
</dbReference>